<dbReference type="RefSeq" id="WP_091661209.1">
    <property type="nucleotide sequence ID" value="NZ_FONT01000004.1"/>
</dbReference>
<name>A0A1I2DHU1_9BACI</name>
<sequence length="67" mass="8109">MQNNNNKEEAWFEKGELLQYQDKECRVIAEYDRTVCVEYTNYPFAGEEEEFPYPRVILLKNEVKRIS</sequence>
<dbReference type="Proteomes" id="UP000199516">
    <property type="component" value="Unassembled WGS sequence"/>
</dbReference>
<dbReference type="AlphaFoldDB" id="A0A1I2DHU1"/>
<accession>A0A1I2DHU1</accession>
<gene>
    <name evidence="1" type="ORF">SAMN05192532_10484</name>
</gene>
<reference evidence="1 2" key="1">
    <citation type="submission" date="2016-10" db="EMBL/GenBank/DDBJ databases">
        <authorList>
            <person name="de Groot N.N."/>
        </authorList>
    </citation>
    <scope>NUCLEOTIDE SEQUENCE [LARGE SCALE GENOMIC DNA]</scope>
    <source>
        <strain evidence="1 2">DSM 23995</strain>
    </source>
</reference>
<dbReference type="EMBL" id="FONT01000004">
    <property type="protein sequence ID" value="SFE80074.1"/>
    <property type="molecule type" value="Genomic_DNA"/>
</dbReference>
<protein>
    <submittedName>
        <fullName evidence="1">Uncharacterized protein</fullName>
    </submittedName>
</protein>
<evidence type="ECO:0000313" key="1">
    <source>
        <dbReference type="EMBL" id="SFE80074.1"/>
    </source>
</evidence>
<organism evidence="1 2">
    <name type="scientific">Alteribacillus iranensis</name>
    <dbReference type="NCBI Taxonomy" id="930128"/>
    <lineage>
        <taxon>Bacteria</taxon>
        <taxon>Bacillati</taxon>
        <taxon>Bacillota</taxon>
        <taxon>Bacilli</taxon>
        <taxon>Bacillales</taxon>
        <taxon>Bacillaceae</taxon>
        <taxon>Alteribacillus</taxon>
    </lineage>
</organism>
<evidence type="ECO:0000313" key="2">
    <source>
        <dbReference type="Proteomes" id="UP000199516"/>
    </source>
</evidence>
<proteinExistence type="predicted"/>
<keyword evidence="2" id="KW-1185">Reference proteome</keyword>
<dbReference type="OrthoDB" id="2970295at2"/>